<evidence type="ECO:0000313" key="1">
    <source>
        <dbReference type="EMBL" id="MBD3848078.1"/>
    </source>
</evidence>
<protein>
    <submittedName>
        <fullName evidence="1">STAS/SEC14 domain-containing protein</fullName>
    </submittedName>
</protein>
<reference evidence="1" key="1">
    <citation type="submission" date="2020-09" db="EMBL/GenBank/DDBJ databases">
        <title>Bosea spartocytisi sp. nov. a root nodule endophyte of Spartocytisus supranubius in the high mountain ecosystem fo the Teide National Park (Canary Islands, Spain).</title>
        <authorList>
            <person name="Pulido-Suarez L."/>
            <person name="Peix A."/>
            <person name="Igual J.M."/>
            <person name="Socas-Perez N."/>
            <person name="Velazquez E."/>
            <person name="Flores-Felix J.D."/>
            <person name="Leon-Barrios M."/>
        </authorList>
    </citation>
    <scope>NUCLEOTIDE SEQUENCE</scope>
    <source>
        <strain evidence="1">SSUT16</strain>
    </source>
</reference>
<dbReference type="EMBL" id="JACXWY010000015">
    <property type="protein sequence ID" value="MBD3848078.1"/>
    <property type="molecule type" value="Genomic_DNA"/>
</dbReference>
<dbReference type="RefSeq" id="WP_191125265.1">
    <property type="nucleotide sequence ID" value="NZ_JACXWY010000015.1"/>
</dbReference>
<dbReference type="InterPro" id="IPR021866">
    <property type="entry name" value="SpoIIAA-like"/>
</dbReference>
<dbReference type="AlphaFoldDB" id="A0A927EBX7"/>
<accession>A0A927EBX7</accession>
<dbReference type="SUPFAM" id="SSF52091">
    <property type="entry name" value="SpoIIaa-like"/>
    <property type="match status" value="1"/>
</dbReference>
<comment type="caution">
    <text evidence="1">The sequence shown here is derived from an EMBL/GenBank/DDBJ whole genome shotgun (WGS) entry which is preliminary data.</text>
</comment>
<name>A0A927EBX7_9HYPH</name>
<gene>
    <name evidence="1" type="ORF">IED13_20450</name>
</gene>
<proteinExistence type="predicted"/>
<dbReference type="Proteomes" id="UP000619295">
    <property type="component" value="Unassembled WGS sequence"/>
</dbReference>
<evidence type="ECO:0000313" key="2">
    <source>
        <dbReference type="Proteomes" id="UP000619295"/>
    </source>
</evidence>
<dbReference type="Gene3D" id="3.40.50.10600">
    <property type="entry name" value="SpoIIaa-like domains"/>
    <property type="match status" value="1"/>
</dbReference>
<sequence length="128" mass="14241">MITILPAPDHVLAIALSGTIEPADIERVAADVEDRLSRHEKVAILADITAFDDMTFAAAWKDARYSFGKLWELRRFPKEAIIVEKGWLDRVARLFAPVVPFVEIRTFPPAEREAALAWAADIEGGPDT</sequence>
<organism evidence="1 2">
    <name type="scientific">Bosea spartocytisi</name>
    <dbReference type="NCBI Taxonomy" id="2773451"/>
    <lineage>
        <taxon>Bacteria</taxon>
        <taxon>Pseudomonadati</taxon>
        <taxon>Pseudomonadota</taxon>
        <taxon>Alphaproteobacteria</taxon>
        <taxon>Hyphomicrobiales</taxon>
        <taxon>Boseaceae</taxon>
        <taxon>Bosea</taxon>
    </lineage>
</organism>
<dbReference type="Pfam" id="PF11964">
    <property type="entry name" value="SpoIIAA-like"/>
    <property type="match status" value="1"/>
</dbReference>
<keyword evidence="2" id="KW-1185">Reference proteome</keyword>
<dbReference type="InterPro" id="IPR036513">
    <property type="entry name" value="STAS_dom_sf"/>
</dbReference>
<dbReference type="InterPro" id="IPR038396">
    <property type="entry name" value="SpoIIAA-like_sf"/>
</dbReference>